<dbReference type="InterPro" id="IPR011251">
    <property type="entry name" value="Luciferase-like_dom"/>
</dbReference>
<evidence type="ECO:0000313" key="3">
    <source>
        <dbReference type="EMBL" id="GIF18951.1"/>
    </source>
</evidence>
<organism evidence="3 4">
    <name type="scientific">Paractinoplanes tereljensis</name>
    <dbReference type="NCBI Taxonomy" id="571912"/>
    <lineage>
        <taxon>Bacteria</taxon>
        <taxon>Bacillati</taxon>
        <taxon>Actinomycetota</taxon>
        <taxon>Actinomycetes</taxon>
        <taxon>Micromonosporales</taxon>
        <taxon>Micromonosporaceae</taxon>
        <taxon>Paractinoplanes</taxon>
    </lineage>
</organism>
<comment type="caution">
    <text evidence="3">The sequence shown here is derived from an EMBL/GenBank/DDBJ whole genome shotgun (WGS) entry which is preliminary data.</text>
</comment>
<proteinExistence type="predicted"/>
<evidence type="ECO:0000259" key="2">
    <source>
        <dbReference type="Pfam" id="PF00296"/>
    </source>
</evidence>
<dbReference type="AlphaFoldDB" id="A0A919TR23"/>
<evidence type="ECO:0000256" key="1">
    <source>
        <dbReference type="ARBA" id="ARBA00023002"/>
    </source>
</evidence>
<dbReference type="PANTHER" id="PTHR43244">
    <property type="match status" value="1"/>
</dbReference>
<dbReference type="SUPFAM" id="SSF51679">
    <property type="entry name" value="Bacterial luciferase-like"/>
    <property type="match status" value="1"/>
</dbReference>
<reference evidence="3" key="1">
    <citation type="submission" date="2021-01" db="EMBL/GenBank/DDBJ databases">
        <title>Whole genome shotgun sequence of Actinoplanes tereljensis NBRC 105297.</title>
        <authorList>
            <person name="Komaki H."/>
            <person name="Tamura T."/>
        </authorList>
    </citation>
    <scope>NUCLEOTIDE SEQUENCE</scope>
    <source>
        <strain evidence="3">NBRC 105297</strain>
    </source>
</reference>
<dbReference type="CDD" id="cd01097">
    <property type="entry name" value="Tetrahydromethanopterin_reductase"/>
    <property type="match status" value="1"/>
</dbReference>
<feature type="domain" description="Luciferase-like" evidence="2">
    <location>
        <begin position="9"/>
        <end position="196"/>
    </location>
</feature>
<evidence type="ECO:0000313" key="4">
    <source>
        <dbReference type="Proteomes" id="UP000623608"/>
    </source>
</evidence>
<sequence>MTALGAISLPQNPPEKLRAIAQAADAAGLEELWLWEDCFLSGGVAAAAAALAWTENLKVGIGIMPVPFRNVALCAMEVAALSRMSGGRALPGIGHGVQDWMGQVGARAASPLTLLREYATALRSLLSGETVTTQGRYVKLDGVKLDWPPAQVPPIYVGATGPKTLALAGQVGDGTVLTGGTSPAGIAAALTHIAGPASHELVAFVPAAFGPDGTERLLAQQKAYGIDVPGVSGTPEEMAAGLREFIDGGATKLILQPTVDEPDPVDFVARVATEIRPLIS</sequence>
<accession>A0A919TR23</accession>
<keyword evidence="1" id="KW-0560">Oxidoreductase</keyword>
<dbReference type="Pfam" id="PF00296">
    <property type="entry name" value="Bac_luciferase"/>
    <property type="match status" value="1"/>
</dbReference>
<dbReference type="GO" id="GO:0016705">
    <property type="term" value="F:oxidoreductase activity, acting on paired donors, with incorporation or reduction of molecular oxygen"/>
    <property type="evidence" value="ECO:0007669"/>
    <property type="project" value="InterPro"/>
</dbReference>
<dbReference type="InterPro" id="IPR050564">
    <property type="entry name" value="F420-G6PD/mer"/>
</dbReference>
<dbReference type="Proteomes" id="UP000623608">
    <property type="component" value="Unassembled WGS sequence"/>
</dbReference>
<dbReference type="Gene3D" id="3.20.20.30">
    <property type="entry name" value="Luciferase-like domain"/>
    <property type="match status" value="1"/>
</dbReference>
<dbReference type="EMBL" id="BOMY01000012">
    <property type="protein sequence ID" value="GIF18951.1"/>
    <property type="molecule type" value="Genomic_DNA"/>
</dbReference>
<protein>
    <submittedName>
        <fullName evidence="3">Oxidoreductase</fullName>
    </submittedName>
</protein>
<gene>
    <name evidence="3" type="ORF">Ate02nite_16810</name>
</gene>
<keyword evidence="4" id="KW-1185">Reference proteome</keyword>
<name>A0A919TR23_9ACTN</name>
<dbReference type="InterPro" id="IPR036661">
    <property type="entry name" value="Luciferase-like_sf"/>
</dbReference>
<dbReference type="RefSeq" id="WP_203801721.1">
    <property type="nucleotide sequence ID" value="NZ_BOMY01000012.1"/>
</dbReference>
<dbReference type="PANTHER" id="PTHR43244:SF1">
    <property type="entry name" value="5,10-METHYLENETETRAHYDROMETHANOPTERIN REDUCTASE"/>
    <property type="match status" value="1"/>
</dbReference>